<keyword evidence="2" id="KW-1185">Reference proteome</keyword>
<dbReference type="Proteomes" id="UP000813444">
    <property type="component" value="Unassembled WGS sequence"/>
</dbReference>
<dbReference type="OrthoDB" id="4973143at2759"/>
<name>A0A8K0WNF2_9HYPO</name>
<evidence type="ECO:0000313" key="2">
    <source>
        <dbReference type="Proteomes" id="UP000813444"/>
    </source>
</evidence>
<evidence type="ECO:0000313" key="1">
    <source>
        <dbReference type="EMBL" id="KAH7310459.1"/>
    </source>
</evidence>
<accession>A0A8K0WNF2</accession>
<comment type="caution">
    <text evidence="1">The sequence shown here is derived from an EMBL/GenBank/DDBJ whole genome shotgun (WGS) entry which is preliminary data.</text>
</comment>
<reference evidence="1" key="1">
    <citation type="journal article" date="2021" name="Nat. Commun.">
        <title>Genetic determinants of endophytism in the Arabidopsis root mycobiome.</title>
        <authorList>
            <person name="Mesny F."/>
            <person name="Miyauchi S."/>
            <person name="Thiergart T."/>
            <person name="Pickel B."/>
            <person name="Atanasova L."/>
            <person name="Karlsson M."/>
            <person name="Huettel B."/>
            <person name="Barry K.W."/>
            <person name="Haridas S."/>
            <person name="Chen C."/>
            <person name="Bauer D."/>
            <person name="Andreopoulos W."/>
            <person name="Pangilinan J."/>
            <person name="LaButti K."/>
            <person name="Riley R."/>
            <person name="Lipzen A."/>
            <person name="Clum A."/>
            <person name="Drula E."/>
            <person name="Henrissat B."/>
            <person name="Kohler A."/>
            <person name="Grigoriev I.V."/>
            <person name="Martin F.M."/>
            <person name="Hacquard S."/>
        </authorList>
    </citation>
    <scope>NUCLEOTIDE SEQUENCE</scope>
    <source>
        <strain evidence="1">MPI-CAGE-CH-0235</strain>
    </source>
</reference>
<protein>
    <submittedName>
        <fullName evidence="1">Uncharacterized protein</fullName>
    </submittedName>
</protein>
<dbReference type="EMBL" id="JAGPNK010000012">
    <property type="protein sequence ID" value="KAH7310459.1"/>
    <property type="molecule type" value="Genomic_DNA"/>
</dbReference>
<gene>
    <name evidence="1" type="ORF">B0I35DRAFT_463126</name>
</gene>
<sequence length="216" mass="24789">MPSTTNHIPNNSLYLVAKVPQRRLPWPNVVLPRQNRFGQDTFGLAPPQRQREDWEWGIYYHQTMFEGVYYALRPNPAWNSRYRSNVPRYFLSRSQVVVSPRLSYQIVGLIRVITLPPNTEHNIATDCLDKTINSVIWNDDPTLLWCIKALTIVQDWTRATHEASSIISREFNEADLTSEAVLFALNNDIPGSLGICPRPILVSDFEWQATVALPKA</sequence>
<dbReference type="AlphaFoldDB" id="A0A8K0WNF2"/>
<organism evidence="1 2">
    <name type="scientific">Stachybotrys elegans</name>
    <dbReference type="NCBI Taxonomy" id="80388"/>
    <lineage>
        <taxon>Eukaryota</taxon>
        <taxon>Fungi</taxon>
        <taxon>Dikarya</taxon>
        <taxon>Ascomycota</taxon>
        <taxon>Pezizomycotina</taxon>
        <taxon>Sordariomycetes</taxon>
        <taxon>Hypocreomycetidae</taxon>
        <taxon>Hypocreales</taxon>
        <taxon>Stachybotryaceae</taxon>
        <taxon>Stachybotrys</taxon>
    </lineage>
</organism>
<proteinExistence type="predicted"/>